<evidence type="ECO:0000313" key="6">
    <source>
        <dbReference type="EMBL" id="AYG82463.1"/>
    </source>
</evidence>
<name>A0A387HJM1_9ACTN</name>
<feature type="transmembrane region" description="Helical" evidence="3">
    <location>
        <begin position="112"/>
        <end position="135"/>
    </location>
</feature>
<keyword evidence="3" id="KW-0812">Transmembrane</keyword>
<sequence>MGKNSVRGEGTARGRVEHAGELGWDESLYGNDAADGASGASKGAKPAGATETGGSRGSKGSGGSRGSGGSAAPGGSGTPSGPGDGGGSADSASGSGHRRGGSRRRGKRKHRVLRWTAITLAVLILGTATAGYLYYQHLNNNIRKGDRSAGGSDAKKAAPNAQGQTPLNILLIGSDSRKSDENVALGGAKDDRAGDPHADVQMLLHVSADRKNASVVSIPRDTRVNMPPCKDPEKKKDYPATNAIINEALGRGGAGCVLDTWEKLTGIYIDHWMMVDFAGVVAISDAVGGADVCVKQNIDDHSTKQQKGGSHLHLTAGNHTVKGEQALQWLRTRHAFGSDIGRSQAQHMYMNSVIRNLKDQDAFSDTGRLMDIAETATKSLQVSSELGTVKKLFDLGMELKNIPMDRINMLTMPRLPDPKDPNAHVVPDTAKADALWAMLRDDKPLDGKNDGKPASEAPKGPAAEAAGSLAVSVVNGTGTNGRVAVKGRASEVVSALKAKGFTQAATGSSDPTATSEVDYPKAAGAQGKANAQSVAAALGLPAGAVKPTDVKTLTLVVGGDWRTGASYPKQDPKATDPLKDTEAVNGADKGACMEVYAPYRF</sequence>
<evidence type="ECO:0000256" key="1">
    <source>
        <dbReference type="ARBA" id="ARBA00006068"/>
    </source>
</evidence>
<dbReference type="PANTHER" id="PTHR33392">
    <property type="entry name" value="POLYISOPRENYL-TEICHOIC ACID--PEPTIDOGLYCAN TEICHOIC ACID TRANSFERASE TAGU"/>
    <property type="match status" value="1"/>
</dbReference>
<dbReference type="OrthoDB" id="9782542at2"/>
<feature type="compositionally biased region" description="Basic and acidic residues" evidence="2">
    <location>
        <begin position="10"/>
        <end position="20"/>
    </location>
</feature>
<dbReference type="RefSeq" id="WP_120723049.1">
    <property type="nucleotide sequence ID" value="NZ_CP032698.1"/>
</dbReference>
<accession>A0A387HJM1</accession>
<feature type="domain" description="Cell envelope-related transcriptional attenuator" evidence="4">
    <location>
        <begin position="197"/>
        <end position="358"/>
    </location>
</feature>
<dbReference type="Pfam" id="PF13399">
    <property type="entry name" value="LytR_C"/>
    <property type="match status" value="1"/>
</dbReference>
<dbReference type="InterPro" id="IPR004474">
    <property type="entry name" value="LytR_CpsA_psr"/>
</dbReference>
<dbReference type="InterPro" id="IPR027381">
    <property type="entry name" value="LytR/CpsA/Psr_C"/>
</dbReference>
<evidence type="ECO:0000256" key="2">
    <source>
        <dbReference type="SAM" id="MobiDB-lite"/>
    </source>
</evidence>
<evidence type="ECO:0000259" key="4">
    <source>
        <dbReference type="Pfam" id="PF03816"/>
    </source>
</evidence>
<proteinExistence type="inferred from homology"/>
<feature type="region of interest" description="Disordered" evidence="2">
    <location>
        <begin position="442"/>
        <end position="463"/>
    </location>
</feature>
<evidence type="ECO:0000256" key="3">
    <source>
        <dbReference type="SAM" id="Phobius"/>
    </source>
</evidence>
<feature type="region of interest" description="Disordered" evidence="2">
    <location>
        <begin position="146"/>
        <end position="165"/>
    </location>
</feature>
<reference evidence="6 7" key="1">
    <citation type="submission" date="2018-10" db="EMBL/GenBank/DDBJ databases">
        <title>Relationship between Morphology and Antimicrobial Activity in Streptomyces.</title>
        <authorList>
            <person name="Kang H.J."/>
            <person name="Kim S.B."/>
        </authorList>
    </citation>
    <scope>NUCLEOTIDE SEQUENCE [LARGE SCALE GENOMIC DNA]</scope>
    <source>
        <strain evidence="6 7">BH38</strain>
    </source>
</reference>
<keyword evidence="7" id="KW-1185">Reference proteome</keyword>
<feature type="region of interest" description="Disordered" evidence="2">
    <location>
        <begin position="1"/>
        <end position="109"/>
    </location>
</feature>
<dbReference type="PANTHER" id="PTHR33392:SF6">
    <property type="entry name" value="POLYISOPRENYL-TEICHOIC ACID--PEPTIDOGLYCAN TEICHOIC ACID TRANSFERASE TAGU"/>
    <property type="match status" value="1"/>
</dbReference>
<dbReference type="Pfam" id="PF03816">
    <property type="entry name" value="LytR_cpsA_psr"/>
    <property type="match status" value="1"/>
</dbReference>
<protein>
    <submittedName>
        <fullName evidence="6">Transcriptional regulator YwtF</fullName>
    </submittedName>
</protein>
<keyword evidence="3" id="KW-1133">Transmembrane helix</keyword>
<keyword evidence="3" id="KW-0472">Membrane</keyword>
<dbReference type="KEGG" id="shun:DWB77_04639"/>
<dbReference type="InterPro" id="IPR050922">
    <property type="entry name" value="LytR/CpsA/Psr_CW_biosynth"/>
</dbReference>
<evidence type="ECO:0000313" key="7">
    <source>
        <dbReference type="Proteomes" id="UP000271554"/>
    </source>
</evidence>
<comment type="similarity">
    <text evidence="1">Belongs to the LytR/CpsA/Psr (LCP) family.</text>
</comment>
<feature type="compositionally biased region" description="Low complexity" evidence="2">
    <location>
        <begin position="32"/>
        <end position="53"/>
    </location>
</feature>
<dbReference type="EMBL" id="CP032698">
    <property type="protein sequence ID" value="AYG82463.1"/>
    <property type="molecule type" value="Genomic_DNA"/>
</dbReference>
<feature type="compositionally biased region" description="Basic and acidic residues" evidence="2">
    <location>
        <begin position="442"/>
        <end position="453"/>
    </location>
</feature>
<feature type="compositionally biased region" description="Basic residues" evidence="2">
    <location>
        <begin position="96"/>
        <end position="109"/>
    </location>
</feature>
<dbReference type="Gene3D" id="3.40.630.190">
    <property type="entry name" value="LCP protein"/>
    <property type="match status" value="1"/>
</dbReference>
<feature type="compositionally biased region" description="Gly residues" evidence="2">
    <location>
        <begin position="54"/>
        <end position="88"/>
    </location>
</feature>
<dbReference type="Proteomes" id="UP000271554">
    <property type="component" value="Chromosome"/>
</dbReference>
<gene>
    <name evidence="6" type="primary">ywtF_3</name>
    <name evidence="6" type="ORF">DWB77_04639</name>
</gene>
<feature type="domain" description="LytR/CpsA/Psr regulator C-terminal" evidence="5">
    <location>
        <begin position="469"/>
        <end position="561"/>
    </location>
</feature>
<feature type="compositionally biased region" description="Low complexity" evidence="2">
    <location>
        <begin position="454"/>
        <end position="463"/>
    </location>
</feature>
<dbReference type="NCBIfam" id="TIGR00350">
    <property type="entry name" value="lytR_cpsA_psr"/>
    <property type="match status" value="1"/>
</dbReference>
<organism evidence="6 7">
    <name type="scientific">Streptomyces hundungensis</name>
    <dbReference type="NCBI Taxonomy" id="1077946"/>
    <lineage>
        <taxon>Bacteria</taxon>
        <taxon>Bacillati</taxon>
        <taxon>Actinomycetota</taxon>
        <taxon>Actinomycetes</taxon>
        <taxon>Kitasatosporales</taxon>
        <taxon>Streptomycetaceae</taxon>
        <taxon>Streptomyces</taxon>
    </lineage>
</organism>
<evidence type="ECO:0000259" key="5">
    <source>
        <dbReference type="Pfam" id="PF13399"/>
    </source>
</evidence>
<dbReference type="AlphaFoldDB" id="A0A387HJM1"/>